<comment type="caution">
    <text evidence="4">The sequence shown here is derived from an EMBL/GenBank/DDBJ whole genome shotgun (WGS) entry which is preliminary data.</text>
</comment>
<feature type="compositionally biased region" description="Basic residues" evidence="1">
    <location>
        <begin position="331"/>
        <end position="343"/>
    </location>
</feature>
<evidence type="ECO:0000256" key="2">
    <source>
        <dbReference type="SAM" id="SignalP"/>
    </source>
</evidence>
<protein>
    <recommendedName>
        <fullName evidence="3">PB1-like domain-containing protein</fullName>
    </recommendedName>
</protein>
<organism evidence="4 5">
    <name type="scientific">Dioscorea zingiberensis</name>
    <dbReference type="NCBI Taxonomy" id="325984"/>
    <lineage>
        <taxon>Eukaryota</taxon>
        <taxon>Viridiplantae</taxon>
        <taxon>Streptophyta</taxon>
        <taxon>Embryophyta</taxon>
        <taxon>Tracheophyta</taxon>
        <taxon>Spermatophyta</taxon>
        <taxon>Magnoliopsida</taxon>
        <taxon>Liliopsida</taxon>
        <taxon>Dioscoreales</taxon>
        <taxon>Dioscoreaceae</taxon>
        <taxon>Dioscorea</taxon>
    </lineage>
</organism>
<feature type="region of interest" description="Disordered" evidence="1">
    <location>
        <begin position="280"/>
        <end position="299"/>
    </location>
</feature>
<dbReference type="EMBL" id="JAGGNH010000007">
    <property type="protein sequence ID" value="KAJ0968578.1"/>
    <property type="molecule type" value="Genomic_DNA"/>
</dbReference>
<evidence type="ECO:0000259" key="3">
    <source>
        <dbReference type="Pfam" id="PF26130"/>
    </source>
</evidence>
<keyword evidence="2" id="KW-0732">Signal</keyword>
<feature type="chain" id="PRO_5039042840" description="PB1-like domain-containing protein" evidence="2">
    <location>
        <begin position="26"/>
        <end position="531"/>
    </location>
</feature>
<sequence length="531" mass="58180">MEPSPSPLLLLLLLLLILLLVSISAINAASPTDFIRASCGATRYPALCPVPLLLRAHGAPQPTPARPRRALCQRRPSGAALTDESTCLDGLHQRRNSDDAGVRAAIRKKMGRLKLFVGDHFSVEGNLKYKGGVMHLWRVSADDFSYEDLVDCIHEMEFGRVKKMHYRVPNSNRGLDTSLIILHSEESFRNISQYLKENIPIEVYVEHVIDDVSSSNMPNISQEAFAATNNITYKSFTEQVGSVHDVDTTVPSNPFGLQSGEEEETQTTSKNAELAIRSEEIQPSLSSDLSSSKNCWSTSDDDEYVHIKKKRKEMEGFRVTEQQPKTVAAKGKGKTCHSVKGKGKNIDSGPTNKSKKAQDAAATKSKGKTAMREKNKAKVVTSAKCKRKTIHVKPSGKGKQAHAIHATEVEPIQKQDNAQAPAVAAELEPIQEQDKAQDSTVAAEAEPIHEQDNTQASSTAKGKGKRKVNTAGIKIEGKKKSEQKQSEHIGAQTKRSKVLLKYSGMGKLSIDTPSKESGSSKKRQQNTEVNL</sequence>
<evidence type="ECO:0000256" key="1">
    <source>
        <dbReference type="SAM" id="MobiDB-lite"/>
    </source>
</evidence>
<keyword evidence="5" id="KW-1185">Reference proteome</keyword>
<feature type="compositionally biased region" description="Basic residues" evidence="1">
    <location>
        <begin position="384"/>
        <end position="402"/>
    </location>
</feature>
<feature type="compositionally biased region" description="Basic and acidic residues" evidence="1">
    <location>
        <begin position="475"/>
        <end position="487"/>
    </location>
</feature>
<feature type="signal peptide" evidence="2">
    <location>
        <begin position="1"/>
        <end position="25"/>
    </location>
</feature>
<reference evidence="4" key="2">
    <citation type="journal article" date="2022" name="Hortic Res">
        <title>The genome of Dioscorea zingiberensis sheds light on the biosynthesis, origin and evolution of the medicinally important diosgenin saponins.</title>
        <authorList>
            <person name="Li Y."/>
            <person name="Tan C."/>
            <person name="Li Z."/>
            <person name="Guo J."/>
            <person name="Li S."/>
            <person name="Chen X."/>
            <person name="Wang C."/>
            <person name="Dai X."/>
            <person name="Yang H."/>
            <person name="Song W."/>
            <person name="Hou L."/>
            <person name="Xu J."/>
            <person name="Tong Z."/>
            <person name="Xu A."/>
            <person name="Yuan X."/>
            <person name="Wang W."/>
            <person name="Yang Q."/>
            <person name="Chen L."/>
            <person name="Sun Z."/>
            <person name="Wang K."/>
            <person name="Pan B."/>
            <person name="Chen J."/>
            <person name="Bao Y."/>
            <person name="Liu F."/>
            <person name="Qi X."/>
            <person name="Gang D.R."/>
            <person name="Wen J."/>
            <person name="Li J."/>
        </authorList>
    </citation>
    <scope>NUCLEOTIDE SEQUENCE</scope>
    <source>
        <strain evidence="4">Dzin_1.0</strain>
    </source>
</reference>
<dbReference type="AlphaFoldDB" id="A0A9D5C957"/>
<evidence type="ECO:0000313" key="4">
    <source>
        <dbReference type="EMBL" id="KAJ0968578.1"/>
    </source>
</evidence>
<gene>
    <name evidence="4" type="ORF">J5N97_025495</name>
</gene>
<proteinExistence type="predicted"/>
<feature type="region of interest" description="Disordered" evidence="1">
    <location>
        <begin position="325"/>
        <end position="531"/>
    </location>
</feature>
<evidence type="ECO:0000313" key="5">
    <source>
        <dbReference type="Proteomes" id="UP001085076"/>
    </source>
</evidence>
<feature type="region of interest" description="Disordered" evidence="1">
    <location>
        <begin position="247"/>
        <end position="270"/>
    </location>
</feature>
<feature type="domain" description="PB1-like" evidence="3">
    <location>
        <begin position="117"/>
        <end position="207"/>
    </location>
</feature>
<name>A0A9D5C957_9LILI</name>
<dbReference type="InterPro" id="IPR058594">
    <property type="entry name" value="PB1-like_dom_pln"/>
</dbReference>
<dbReference type="Pfam" id="PF26130">
    <property type="entry name" value="PB1-like"/>
    <property type="match status" value="1"/>
</dbReference>
<dbReference type="Proteomes" id="UP001085076">
    <property type="component" value="Miscellaneous, Linkage group lg07"/>
</dbReference>
<accession>A0A9D5C957</accession>
<reference evidence="4" key="1">
    <citation type="submission" date="2021-03" db="EMBL/GenBank/DDBJ databases">
        <authorList>
            <person name="Li Z."/>
            <person name="Yang C."/>
        </authorList>
    </citation>
    <scope>NUCLEOTIDE SEQUENCE</scope>
    <source>
        <strain evidence="4">Dzin_1.0</strain>
        <tissue evidence="4">Leaf</tissue>
    </source>
</reference>